<dbReference type="PROSITE" id="PS00178">
    <property type="entry name" value="AA_TRNA_LIGASE_I"/>
    <property type="match status" value="1"/>
</dbReference>
<dbReference type="InterPro" id="IPR002306">
    <property type="entry name" value="Trp-tRNA-ligase"/>
</dbReference>
<dbReference type="GO" id="GO:0006436">
    <property type="term" value="P:tryptophanyl-tRNA aminoacylation"/>
    <property type="evidence" value="ECO:0007669"/>
    <property type="project" value="UniProtKB-UniRule"/>
</dbReference>
<evidence type="ECO:0000256" key="2">
    <source>
        <dbReference type="ARBA" id="ARBA00022598"/>
    </source>
</evidence>
<feature type="binding site" evidence="8">
    <location>
        <position position="190"/>
    </location>
    <ligand>
        <name>ATP</name>
        <dbReference type="ChEBI" id="CHEBI:30616"/>
    </ligand>
</feature>
<dbReference type="Pfam" id="PF00579">
    <property type="entry name" value="tRNA-synt_1b"/>
    <property type="match status" value="1"/>
</dbReference>
<comment type="catalytic activity">
    <reaction evidence="7 8">
        <text>tRNA(Trp) + L-tryptophan + ATP = L-tryptophyl-tRNA(Trp) + AMP + diphosphate + H(+)</text>
        <dbReference type="Rhea" id="RHEA:24080"/>
        <dbReference type="Rhea" id="RHEA-COMP:9671"/>
        <dbReference type="Rhea" id="RHEA-COMP:9705"/>
        <dbReference type="ChEBI" id="CHEBI:15378"/>
        <dbReference type="ChEBI" id="CHEBI:30616"/>
        <dbReference type="ChEBI" id="CHEBI:33019"/>
        <dbReference type="ChEBI" id="CHEBI:57912"/>
        <dbReference type="ChEBI" id="CHEBI:78442"/>
        <dbReference type="ChEBI" id="CHEBI:78535"/>
        <dbReference type="ChEBI" id="CHEBI:456215"/>
        <dbReference type="EC" id="6.1.1.2"/>
    </reaction>
</comment>
<dbReference type="STRING" id="246191.SAMN05660337_1509"/>
<keyword evidence="5 8" id="KW-0648">Protein biosynthesis</keyword>
<feature type="binding site" evidence="8">
    <location>
        <begin position="13"/>
        <end position="15"/>
    </location>
    <ligand>
        <name>ATP</name>
        <dbReference type="ChEBI" id="CHEBI:30616"/>
    </ligand>
</feature>
<evidence type="ECO:0000313" key="11">
    <source>
        <dbReference type="Proteomes" id="UP000199053"/>
    </source>
</evidence>
<reference evidence="11" key="1">
    <citation type="submission" date="2016-10" db="EMBL/GenBank/DDBJ databases">
        <authorList>
            <person name="Varghese N."/>
            <person name="Submissions S."/>
        </authorList>
    </citation>
    <scope>NUCLEOTIDE SEQUENCE [LARGE SCALE GENOMIC DNA]</scope>
    <source>
        <strain evidence="11">DSM 16995</strain>
    </source>
</reference>
<keyword evidence="6 8" id="KW-0030">Aminoacyl-tRNA synthetase</keyword>
<dbReference type="Proteomes" id="UP000199053">
    <property type="component" value="Unassembled WGS sequence"/>
</dbReference>
<feature type="binding site" evidence="8">
    <location>
        <position position="140"/>
    </location>
    <ligand>
        <name>L-tryptophan</name>
        <dbReference type="ChEBI" id="CHEBI:57912"/>
    </ligand>
</feature>
<dbReference type="PANTHER" id="PTHR43766:SF1">
    <property type="entry name" value="TRYPTOPHAN--TRNA LIGASE, MITOCHONDRIAL"/>
    <property type="match status" value="1"/>
</dbReference>
<dbReference type="InterPro" id="IPR001412">
    <property type="entry name" value="aa-tRNA-synth_I_CS"/>
</dbReference>
<evidence type="ECO:0000256" key="5">
    <source>
        <dbReference type="ARBA" id="ARBA00022917"/>
    </source>
</evidence>
<evidence type="ECO:0000256" key="3">
    <source>
        <dbReference type="ARBA" id="ARBA00022741"/>
    </source>
</evidence>
<feature type="short sequence motif" description="'KMSKS' region" evidence="8">
    <location>
        <begin position="197"/>
        <end position="201"/>
    </location>
</feature>
<keyword evidence="3 8" id="KW-0547">Nucleotide-binding</keyword>
<evidence type="ECO:0000256" key="4">
    <source>
        <dbReference type="ARBA" id="ARBA00022840"/>
    </source>
</evidence>
<feature type="short sequence motif" description="'HIGH' region" evidence="8">
    <location>
        <begin position="14"/>
        <end position="22"/>
    </location>
</feature>
<gene>
    <name evidence="8" type="primary">trpS</name>
    <name evidence="10" type="ORF">SAMN05660337_1509</name>
</gene>
<dbReference type="InterPro" id="IPR014729">
    <property type="entry name" value="Rossmann-like_a/b/a_fold"/>
</dbReference>
<feature type="binding site" evidence="8">
    <location>
        <begin position="152"/>
        <end position="154"/>
    </location>
    <ligand>
        <name>ATP</name>
        <dbReference type="ChEBI" id="CHEBI:30616"/>
    </ligand>
</feature>
<name>A0A1G9FF60_9BACT</name>
<dbReference type="GO" id="GO:0005829">
    <property type="term" value="C:cytosol"/>
    <property type="evidence" value="ECO:0007669"/>
    <property type="project" value="TreeGrafter"/>
</dbReference>
<organism evidence="10 11">
    <name type="scientific">Maridesulfovibrio ferrireducens</name>
    <dbReference type="NCBI Taxonomy" id="246191"/>
    <lineage>
        <taxon>Bacteria</taxon>
        <taxon>Pseudomonadati</taxon>
        <taxon>Thermodesulfobacteriota</taxon>
        <taxon>Desulfovibrionia</taxon>
        <taxon>Desulfovibrionales</taxon>
        <taxon>Desulfovibrionaceae</taxon>
        <taxon>Maridesulfovibrio</taxon>
    </lineage>
</organism>
<dbReference type="InterPro" id="IPR002305">
    <property type="entry name" value="aa-tRNA-synth_Ic"/>
</dbReference>
<dbReference type="GO" id="GO:0005524">
    <property type="term" value="F:ATP binding"/>
    <property type="evidence" value="ECO:0007669"/>
    <property type="project" value="UniProtKB-UniRule"/>
</dbReference>
<dbReference type="PANTHER" id="PTHR43766">
    <property type="entry name" value="TRYPTOPHAN--TRNA LIGASE, MITOCHONDRIAL"/>
    <property type="match status" value="1"/>
</dbReference>
<evidence type="ECO:0000256" key="6">
    <source>
        <dbReference type="ARBA" id="ARBA00023146"/>
    </source>
</evidence>
<dbReference type="EMBL" id="FNGA01000002">
    <property type="protein sequence ID" value="SDK86823.1"/>
    <property type="molecule type" value="Genomic_DNA"/>
</dbReference>
<dbReference type="OrthoDB" id="9801042at2"/>
<accession>A0A1G9FF60</accession>
<dbReference type="SUPFAM" id="SSF52374">
    <property type="entry name" value="Nucleotidylyl transferase"/>
    <property type="match status" value="1"/>
</dbReference>
<evidence type="ECO:0000256" key="7">
    <source>
        <dbReference type="ARBA" id="ARBA00049929"/>
    </source>
</evidence>
<evidence type="ECO:0000256" key="8">
    <source>
        <dbReference type="HAMAP-Rule" id="MF_00140"/>
    </source>
</evidence>
<dbReference type="HAMAP" id="MF_00140_B">
    <property type="entry name" value="Trp_tRNA_synth_B"/>
    <property type="match status" value="1"/>
</dbReference>
<dbReference type="InterPro" id="IPR050203">
    <property type="entry name" value="Trp-tRNA_synthetase"/>
</dbReference>
<keyword evidence="2 8" id="KW-0436">Ligase</keyword>
<dbReference type="CDD" id="cd00806">
    <property type="entry name" value="TrpRS_core"/>
    <property type="match status" value="1"/>
</dbReference>
<dbReference type="GO" id="GO:0004830">
    <property type="term" value="F:tryptophan-tRNA ligase activity"/>
    <property type="evidence" value="ECO:0007669"/>
    <property type="project" value="UniProtKB-UniRule"/>
</dbReference>
<dbReference type="InterPro" id="IPR024109">
    <property type="entry name" value="Trp-tRNA-ligase_bac-type"/>
</dbReference>
<evidence type="ECO:0000256" key="1">
    <source>
        <dbReference type="ARBA" id="ARBA00005594"/>
    </source>
</evidence>
<dbReference type="NCBIfam" id="TIGR00233">
    <property type="entry name" value="trpS"/>
    <property type="match status" value="1"/>
</dbReference>
<keyword evidence="4 8" id="KW-0067">ATP-binding</keyword>
<comment type="subcellular location">
    <subcellularLocation>
        <location evidence="8">Cytoplasm</location>
    </subcellularLocation>
</comment>
<proteinExistence type="inferred from homology"/>
<feature type="binding site" evidence="8">
    <location>
        <begin position="21"/>
        <end position="22"/>
    </location>
    <ligand>
        <name>ATP</name>
        <dbReference type="ChEBI" id="CHEBI:30616"/>
    </ligand>
</feature>
<protein>
    <recommendedName>
        <fullName evidence="8">Tryptophan--tRNA ligase</fullName>
        <ecNumber evidence="8">6.1.1.2</ecNumber>
    </recommendedName>
    <alternativeName>
        <fullName evidence="8">Tryptophanyl-tRNA synthetase</fullName>
        <shortName evidence="8">TrpRS</shortName>
    </alternativeName>
</protein>
<dbReference type="Gene3D" id="3.40.50.620">
    <property type="entry name" value="HUPs"/>
    <property type="match status" value="1"/>
</dbReference>
<feature type="binding site" evidence="8">
    <location>
        <begin position="197"/>
        <end position="201"/>
    </location>
    <ligand>
        <name>ATP</name>
        <dbReference type="ChEBI" id="CHEBI:30616"/>
    </ligand>
</feature>
<dbReference type="FunFam" id="1.10.240.10:FF:000005">
    <property type="entry name" value="Tryptophan--tRNA ligase"/>
    <property type="match status" value="1"/>
</dbReference>
<dbReference type="EC" id="6.1.1.2" evidence="8"/>
<dbReference type="AlphaFoldDB" id="A0A1G9FF60"/>
<sequence>MSNTKNCIVSGMRPTGRLHLGHYFGVLVNWIKIQEDNECFFFVADWHAMTSEYADPRRIKGFVPELVKDWIAAGLDPEKCTIFHQSQVKEHAELHLILSMLTPVGWLERNPTYKELRQELSQKDLATYGFLGYPVLMASDILMYRPTLVPVGHDQLPHLELTREIARRFNHLNGEFFPEPEAMLTEDAKLPGLDGRKMSKSYNNGIFLGESVEEMRPKVMSMLTDSNRLRKADPGDPEVCNLFPYHKLFTDAEKCAEIEEGCRNASLGCVDCKKLLAENMAKFLEPMHERRRKLDENPDIVWQVLAEGTAKARIRAQQNMEIVRQRIGFDF</sequence>
<dbReference type="PRINTS" id="PR01039">
    <property type="entry name" value="TRNASYNTHTRP"/>
</dbReference>
<comment type="function">
    <text evidence="8">Catalyzes the attachment of tryptophan to tRNA(Trp).</text>
</comment>
<keyword evidence="11" id="KW-1185">Reference proteome</keyword>
<dbReference type="RefSeq" id="WP_092159761.1">
    <property type="nucleotide sequence ID" value="NZ_FNGA01000002.1"/>
</dbReference>
<keyword evidence="8" id="KW-0963">Cytoplasm</keyword>
<comment type="subunit">
    <text evidence="8">Homodimer.</text>
</comment>
<comment type="similarity">
    <text evidence="1 8 9">Belongs to the class-I aminoacyl-tRNA synthetase family.</text>
</comment>
<evidence type="ECO:0000256" key="9">
    <source>
        <dbReference type="RuleBase" id="RU363036"/>
    </source>
</evidence>
<evidence type="ECO:0000313" key="10">
    <source>
        <dbReference type="EMBL" id="SDK86823.1"/>
    </source>
</evidence>
<dbReference type="Gene3D" id="1.10.240.10">
    <property type="entry name" value="Tyrosyl-Transfer RNA Synthetase"/>
    <property type="match status" value="1"/>
</dbReference>